<dbReference type="EMBL" id="CM016552">
    <property type="protein sequence ID" value="TKW38740.1"/>
    <property type="molecule type" value="Genomic_DNA"/>
</dbReference>
<evidence type="ECO:0000256" key="1">
    <source>
        <dbReference type="SAM" id="SignalP"/>
    </source>
</evidence>
<organism evidence="2 3">
    <name type="scientific">Setaria viridis</name>
    <name type="common">Green bristlegrass</name>
    <name type="synonym">Setaria italica subsp. viridis</name>
    <dbReference type="NCBI Taxonomy" id="4556"/>
    <lineage>
        <taxon>Eukaryota</taxon>
        <taxon>Viridiplantae</taxon>
        <taxon>Streptophyta</taxon>
        <taxon>Embryophyta</taxon>
        <taxon>Tracheophyta</taxon>
        <taxon>Spermatophyta</taxon>
        <taxon>Magnoliopsida</taxon>
        <taxon>Liliopsida</taxon>
        <taxon>Poales</taxon>
        <taxon>Poaceae</taxon>
        <taxon>PACMAD clade</taxon>
        <taxon>Panicoideae</taxon>
        <taxon>Panicodae</taxon>
        <taxon>Paniceae</taxon>
        <taxon>Cenchrinae</taxon>
        <taxon>Setaria</taxon>
    </lineage>
</organism>
<sequence length="50" mass="5546">MHTFLILCSVLTNHLTNMFQPFCTEATNTTSTVTLMPTLISSMLSTLPLK</sequence>
<name>A0A4U6W7U2_SETVI</name>
<evidence type="ECO:0000313" key="3">
    <source>
        <dbReference type="Proteomes" id="UP000298652"/>
    </source>
</evidence>
<feature type="signal peptide" evidence="1">
    <location>
        <begin position="1"/>
        <end position="18"/>
    </location>
</feature>
<feature type="chain" id="PRO_5020628714" evidence="1">
    <location>
        <begin position="19"/>
        <end position="50"/>
    </location>
</feature>
<accession>A0A4U6W7U2</accession>
<reference evidence="2" key="1">
    <citation type="submission" date="2019-03" db="EMBL/GenBank/DDBJ databases">
        <title>WGS assembly of Setaria viridis.</title>
        <authorList>
            <person name="Huang P."/>
            <person name="Jenkins J."/>
            <person name="Grimwood J."/>
            <person name="Barry K."/>
            <person name="Healey A."/>
            <person name="Mamidi S."/>
            <person name="Sreedasyam A."/>
            <person name="Shu S."/>
            <person name="Feldman M."/>
            <person name="Wu J."/>
            <person name="Yu Y."/>
            <person name="Chen C."/>
            <person name="Johnson J."/>
            <person name="Rokhsar D."/>
            <person name="Baxter I."/>
            <person name="Schmutz J."/>
            <person name="Brutnell T."/>
            <person name="Kellogg E."/>
        </authorList>
    </citation>
    <scope>NUCLEOTIDE SEQUENCE [LARGE SCALE GENOMIC DNA]</scope>
</reference>
<dbReference type="AlphaFoldDB" id="A0A4U6W7U2"/>
<evidence type="ECO:0000313" key="2">
    <source>
        <dbReference type="EMBL" id="TKW38740.1"/>
    </source>
</evidence>
<keyword evidence="1" id="KW-0732">Signal</keyword>
<proteinExistence type="predicted"/>
<keyword evidence="3" id="KW-1185">Reference proteome</keyword>
<dbReference type="Proteomes" id="UP000298652">
    <property type="component" value="Chromosome 1"/>
</dbReference>
<gene>
    <name evidence="2" type="ORF">SEVIR_1G135750v2</name>
</gene>
<protein>
    <submittedName>
        <fullName evidence="2">Uncharacterized protein</fullName>
    </submittedName>
</protein>
<dbReference type="Gramene" id="TKW38740">
    <property type="protein sequence ID" value="TKW38740"/>
    <property type="gene ID" value="SEVIR_1G135750v2"/>
</dbReference>